<dbReference type="Proteomes" id="UP000799757">
    <property type="component" value="Unassembled WGS sequence"/>
</dbReference>
<name>A0A6A6WUJ5_9PLEO</name>
<dbReference type="Gene3D" id="3.30.40.10">
    <property type="entry name" value="Zinc/RING finger domain, C3HC4 (zinc finger)"/>
    <property type="match status" value="1"/>
</dbReference>
<dbReference type="InterPro" id="IPR013083">
    <property type="entry name" value="Znf_RING/FYVE/PHD"/>
</dbReference>
<sequence length="152" mass="17423">MPSQEGEPSVTEGTRPSRRQAFLNEGVDVLDPQNLDPADTECPICRETYPRVSNSSEQVVQIHLCQHIFHDKCLNTWLETTHDLNIGTCPMCRTVLYSEPSIPVPSLDMAEDPPEDIRESGEYLMLLVQAIWDNMLEHELPSLEELRRIYEE</sequence>
<keyword evidence="1" id="KW-0479">Metal-binding</keyword>
<dbReference type="PANTHER" id="PTHR45969:SF69">
    <property type="entry name" value="FINGER DOMAIN PROTEIN, PUTATIVE (AFU_ORTHOLOGUE AFUA_3G12190)-RELATED"/>
    <property type="match status" value="1"/>
</dbReference>
<dbReference type="PROSITE" id="PS50089">
    <property type="entry name" value="ZF_RING_2"/>
    <property type="match status" value="1"/>
</dbReference>
<dbReference type="GO" id="GO:0061630">
    <property type="term" value="F:ubiquitin protein ligase activity"/>
    <property type="evidence" value="ECO:0007669"/>
    <property type="project" value="TreeGrafter"/>
</dbReference>
<dbReference type="EMBL" id="MU002281">
    <property type="protein sequence ID" value="KAF2787769.1"/>
    <property type="molecule type" value="Genomic_DNA"/>
</dbReference>
<gene>
    <name evidence="7" type="ORF">K505DRAFT_342656</name>
</gene>
<evidence type="ECO:0000256" key="5">
    <source>
        <dbReference type="SAM" id="MobiDB-lite"/>
    </source>
</evidence>
<keyword evidence="2 4" id="KW-0863">Zinc-finger</keyword>
<evidence type="ECO:0000259" key="6">
    <source>
        <dbReference type="PROSITE" id="PS50089"/>
    </source>
</evidence>
<reference evidence="7" key="1">
    <citation type="journal article" date="2020" name="Stud. Mycol.">
        <title>101 Dothideomycetes genomes: a test case for predicting lifestyles and emergence of pathogens.</title>
        <authorList>
            <person name="Haridas S."/>
            <person name="Albert R."/>
            <person name="Binder M."/>
            <person name="Bloem J."/>
            <person name="Labutti K."/>
            <person name="Salamov A."/>
            <person name="Andreopoulos B."/>
            <person name="Baker S."/>
            <person name="Barry K."/>
            <person name="Bills G."/>
            <person name="Bluhm B."/>
            <person name="Cannon C."/>
            <person name="Castanera R."/>
            <person name="Culley D."/>
            <person name="Daum C."/>
            <person name="Ezra D."/>
            <person name="Gonzalez J."/>
            <person name="Henrissat B."/>
            <person name="Kuo A."/>
            <person name="Liang C."/>
            <person name="Lipzen A."/>
            <person name="Lutzoni F."/>
            <person name="Magnuson J."/>
            <person name="Mondo S."/>
            <person name="Nolan M."/>
            <person name="Ohm R."/>
            <person name="Pangilinan J."/>
            <person name="Park H.-J."/>
            <person name="Ramirez L."/>
            <person name="Alfaro M."/>
            <person name="Sun H."/>
            <person name="Tritt A."/>
            <person name="Yoshinaga Y."/>
            <person name="Zwiers L.-H."/>
            <person name="Turgeon B."/>
            <person name="Goodwin S."/>
            <person name="Spatafora J."/>
            <person name="Crous P."/>
            <person name="Grigoriev I."/>
        </authorList>
    </citation>
    <scope>NUCLEOTIDE SEQUENCE</scope>
    <source>
        <strain evidence="7">CBS 109.77</strain>
    </source>
</reference>
<feature type="domain" description="RING-type" evidence="6">
    <location>
        <begin position="42"/>
        <end position="93"/>
    </location>
</feature>
<dbReference type="InterPro" id="IPR001841">
    <property type="entry name" value="Znf_RING"/>
</dbReference>
<evidence type="ECO:0000313" key="8">
    <source>
        <dbReference type="Proteomes" id="UP000799757"/>
    </source>
</evidence>
<dbReference type="SUPFAM" id="SSF57850">
    <property type="entry name" value="RING/U-box"/>
    <property type="match status" value="1"/>
</dbReference>
<dbReference type="SMART" id="SM00184">
    <property type="entry name" value="RING"/>
    <property type="match status" value="1"/>
</dbReference>
<protein>
    <recommendedName>
        <fullName evidence="6">RING-type domain-containing protein</fullName>
    </recommendedName>
</protein>
<proteinExistence type="predicted"/>
<dbReference type="AlphaFoldDB" id="A0A6A6WUJ5"/>
<evidence type="ECO:0000256" key="4">
    <source>
        <dbReference type="PROSITE-ProRule" id="PRU00175"/>
    </source>
</evidence>
<keyword evidence="8" id="KW-1185">Reference proteome</keyword>
<dbReference type="OrthoDB" id="3791828at2759"/>
<dbReference type="PANTHER" id="PTHR45969">
    <property type="entry name" value="RING ZINC FINGER PROTEIN-RELATED"/>
    <property type="match status" value="1"/>
</dbReference>
<evidence type="ECO:0000256" key="2">
    <source>
        <dbReference type="ARBA" id="ARBA00022771"/>
    </source>
</evidence>
<feature type="region of interest" description="Disordered" evidence="5">
    <location>
        <begin position="1"/>
        <end position="33"/>
    </location>
</feature>
<evidence type="ECO:0000313" key="7">
    <source>
        <dbReference type="EMBL" id="KAF2787769.1"/>
    </source>
</evidence>
<dbReference type="Pfam" id="PF13639">
    <property type="entry name" value="zf-RING_2"/>
    <property type="match status" value="1"/>
</dbReference>
<dbReference type="GO" id="GO:0008270">
    <property type="term" value="F:zinc ion binding"/>
    <property type="evidence" value="ECO:0007669"/>
    <property type="project" value="UniProtKB-KW"/>
</dbReference>
<accession>A0A6A6WUJ5</accession>
<keyword evidence="3" id="KW-0862">Zinc</keyword>
<dbReference type="GO" id="GO:0016567">
    <property type="term" value="P:protein ubiquitination"/>
    <property type="evidence" value="ECO:0007669"/>
    <property type="project" value="TreeGrafter"/>
</dbReference>
<evidence type="ECO:0000256" key="1">
    <source>
        <dbReference type="ARBA" id="ARBA00022723"/>
    </source>
</evidence>
<evidence type="ECO:0000256" key="3">
    <source>
        <dbReference type="ARBA" id="ARBA00022833"/>
    </source>
</evidence>
<organism evidence="7 8">
    <name type="scientific">Melanomma pulvis-pyrius CBS 109.77</name>
    <dbReference type="NCBI Taxonomy" id="1314802"/>
    <lineage>
        <taxon>Eukaryota</taxon>
        <taxon>Fungi</taxon>
        <taxon>Dikarya</taxon>
        <taxon>Ascomycota</taxon>
        <taxon>Pezizomycotina</taxon>
        <taxon>Dothideomycetes</taxon>
        <taxon>Pleosporomycetidae</taxon>
        <taxon>Pleosporales</taxon>
        <taxon>Melanommataceae</taxon>
        <taxon>Melanomma</taxon>
    </lineage>
</organism>